<keyword evidence="6" id="KW-0812">Transmembrane</keyword>
<dbReference type="SUPFAM" id="SSF52172">
    <property type="entry name" value="CheY-like"/>
    <property type="match status" value="1"/>
</dbReference>
<feature type="coiled-coil region" evidence="5">
    <location>
        <begin position="228"/>
        <end position="269"/>
    </location>
</feature>
<dbReference type="RefSeq" id="WP_095997193.1">
    <property type="nucleotide sequence ID" value="NZ_NSLI01000002.1"/>
</dbReference>
<keyword evidence="5" id="KW-0175">Coiled coil</keyword>
<sequence>MAVDGEAGEAPPGGGPPWRTLTLIAIAILGAATLIGLIFTVRDANTQRDRALRLQARSYDVMVVSRTLAGTIARSEAALGRYVISTDQRLGQSYFDEWRSAAAQIAQLDRLTRDEADQQRRISTLRGAYDERGQELSLIALSTRYGKNTQALGRYHRARNAPSLKAINATLDGIIAGERDVLDRRTAAAFGSVRRSTQAAIALAVFGCVLVLGAILLGMFTVRALGERAAARAEADAAEARAAELTAAVQAATDELRAQEAKLRQAQKMDAVGQLTGGIAHDFNNMLAVVLGGIELARRNLGKPGAARHLDSAMEGANRAAALTRRLLAFSREEGLKPEPIEPGMLVAGMSELLDRTLGDAITVTVRDEAQGWRLHADRVQLENALLNLAVNARDAMNGRGELTVVTGRASLGDNQVGQCASGDYVTFAVTDTGTGMTPEIAERVFEPFFTTKPVGKGTGLGLSQIFGFVRQQDGEVGIDTAPGRGTTVTLYLPRFVGERTEVEIIEQAPNLADVPHALEVLVVEDDPRVLAATMGALEELGHRAIACDDPLAAPALLERYRNVELVVSDVLMPKQTGPEMVAALLRRDPHLAVLFVTGYAGEAGGAAEFGGHHVLRKPFTLAGLERAIAAALADRLVHPEQIAAE</sequence>
<dbReference type="Pfam" id="PF05227">
    <property type="entry name" value="CHASE3"/>
    <property type="match status" value="1"/>
</dbReference>
<dbReference type="GO" id="GO:0000155">
    <property type="term" value="F:phosphorelay sensor kinase activity"/>
    <property type="evidence" value="ECO:0007669"/>
    <property type="project" value="InterPro"/>
</dbReference>
<evidence type="ECO:0000256" key="5">
    <source>
        <dbReference type="SAM" id="Coils"/>
    </source>
</evidence>
<evidence type="ECO:0000259" key="8">
    <source>
        <dbReference type="PROSITE" id="PS50110"/>
    </source>
</evidence>
<evidence type="ECO:0000256" key="3">
    <source>
        <dbReference type="ARBA" id="ARBA00022553"/>
    </source>
</evidence>
<dbReference type="InterPro" id="IPR007891">
    <property type="entry name" value="CHASE3"/>
</dbReference>
<dbReference type="InterPro" id="IPR036890">
    <property type="entry name" value="HATPase_C_sf"/>
</dbReference>
<keyword evidence="6" id="KW-0472">Membrane</keyword>
<dbReference type="PROSITE" id="PS50109">
    <property type="entry name" value="HIS_KIN"/>
    <property type="match status" value="1"/>
</dbReference>
<dbReference type="OrthoDB" id="9796100at2"/>
<dbReference type="InterPro" id="IPR004358">
    <property type="entry name" value="Sig_transdc_His_kin-like_C"/>
</dbReference>
<dbReference type="AlphaFoldDB" id="A0A2A2SHJ7"/>
<keyword evidence="9" id="KW-0418">Kinase</keyword>
<feature type="transmembrane region" description="Helical" evidence="6">
    <location>
        <begin position="200"/>
        <end position="222"/>
    </location>
</feature>
<dbReference type="InterPro" id="IPR003594">
    <property type="entry name" value="HATPase_dom"/>
</dbReference>
<dbReference type="InterPro" id="IPR001789">
    <property type="entry name" value="Sig_transdc_resp-reg_receiver"/>
</dbReference>
<evidence type="ECO:0000313" key="10">
    <source>
        <dbReference type="Proteomes" id="UP000218151"/>
    </source>
</evidence>
<name>A0A2A2SHJ7_9SPHN</name>
<dbReference type="EC" id="2.7.13.3" evidence="2"/>
<evidence type="ECO:0000256" key="2">
    <source>
        <dbReference type="ARBA" id="ARBA00012438"/>
    </source>
</evidence>
<dbReference type="Pfam" id="PF02518">
    <property type="entry name" value="HATPase_c"/>
    <property type="match status" value="1"/>
</dbReference>
<keyword evidence="6" id="KW-1133">Transmembrane helix</keyword>
<dbReference type="InterPro" id="IPR005467">
    <property type="entry name" value="His_kinase_dom"/>
</dbReference>
<dbReference type="Gene3D" id="3.30.565.10">
    <property type="entry name" value="Histidine kinase-like ATPase, C-terminal domain"/>
    <property type="match status" value="1"/>
</dbReference>
<dbReference type="InterPro" id="IPR003661">
    <property type="entry name" value="HisK_dim/P_dom"/>
</dbReference>
<dbReference type="SUPFAM" id="SSF55874">
    <property type="entry name" value="ATPase domain of HSP90 chaperone/DNA topoisomerase II/histidine kinase"/>
    <property type="match status" value="1"/>
</dbReference>
<dbReference type="Gene3D" id="3.40.50.2300">
    <property type="match status" value="1"/>
</dbReference>
<dbReference type="SUPFAM" id="SSF47384">
    <property type="entry name" value="Homodimeric domain of signal transducing histidine kinase"/>
    <property type="match status" value="1"/>
</dbReference>
<keyword evidence="9" id="KW-0808">Transferase</keyword>
<proteinExistence type="predicted"/>
<evidence type="ECO:0000256" key="6">
    <source>
        <dbReference type="SAM" id="Phobius"/>
    </source>
</evidence>
<protein>
    <recommendedName>
        <fullName evidence="2">histidine kinase</fullName>
        <ecNumber evidence="2">2.7.13.3</ecNumber>
    </recommendedName>
</protein>
<gene>
    <name evidence="9" type="ORF">CKY28_04740</name>
</gene>
<evidence type="ECO:0000259" key="7">
    <source>
        <dbReference type="PROSITE" id="PS50109"/>
    </source>
</evidence>
<dbReference type="EMBL" id="NSLI01000002">
    <property type="protein sequence ID" value="PAX08682.1"/>
    <property type="molecule type" value="Genomic_DNA"/>
</dbReference>
<evidence type="ECO:0000256" key="1">
    <source>
        <dbReference type="ARBA" id="ARBA00000085"/>
    </source>
</evidence>
<dbReference type="SMART" id="SM00387">
    <property type="entry name" value="HATPase_c"/>
    <property type="match status" value="1"/>
</dbReference>
<feature type="domain" description="Response regulatory" evidence="8">
    <location>
        <begin position="520"/>
        <end position="633"/>
    </location>
</feature>
<dbReference type="Proteomes" id="UP000218151">
    <property type="component" value="Unassembled WGS sequence"/>
</dbReference>
<evidence type="ECO:0000256" key="4">
    <source>
        <dbReference type="PROSITE-ProRule" id="PRU00169"/>
    </source>
</evidence>
<comment type="caution">
    <text evidence="9">The sequence shown here is derived from an EMBL/GenBank/DDBJ whole genome shotgun (WGS) entry which is preliminary data.</text>
</comment>
<keyword evidence="3 4" id="KW-0597">Phosphoprotein</keyword>
<dbReference type="Pfam" id="PF00512">
    <property type="entry name" value="HisKA"/>
    <property type="match status" value="1"/>
</dbReference>
<dbReference type="PRINTS" id="PR00344">
    <property type="entry name" value="BCTRLSENSOR"/>
</dbReference>
<comment type="catalytic activity">
    <reaction evidence="1">
        <text>ATP + protein L-histidine = ADP + protein N-phospho-L-histidine.</text>
        <dbReference type="EC" id="2.7.13.3"/>
    </reaction>
</comment>
<accession>A0A2A2SHJ7</accession>
<dbReference type="SMART" id="SM00448">
    <property type="entry name" value="REC"/>
    <property type="match status" value="1"/>
</dbReference>
<dbReference type="SMART" id="SM00388">
    <property type="entry name" value="HisKA"/>
    <property type="match status" value="1"/>
</dbReference>
<organism evidence="9 10">
    <name type="scientific">Sphingomonas lenta</name>
    <dbReference type="NCBI Taxonomy" id="1141887"/>
    <lineage>
        <taxon>Bacteria</taxon>
        <taxon>Pseudomonadati</taxon>
        <taxon>Pseudomonadota</taxon>
        <taxon>Alphaproteobacteria</taxon>
        <taxon>Sphingomonadales</taxon>
        <taxon>Sphingomonadaceae</taxon>
        <taxon>Sphingomonas</taxon>
    </lineage>
</organism>
<dbReference type="PANTHER" id="PTHR43065:SF42">
    <property type="entry name" value="TWO-COMPONENT SENSOR PPRA"/>
    <property type="match status" value="1"/>
</dbReference>
<dbReference type="PROSITE" id="PS50110">
    <property type="entry name" value="RESPONSE_REGULATORY"/>
    <property type="match status" value="1"/>
</dbReference>
<dbReference type="PANTHER" id="PTHR43065">
    <property type="entry name" value="SENSOR HISTIDINE KINASE"/>
    <property type="match status" value="1"/>
</dbReference>
<dbReference type="CDD" id="cd00156">
    <property type="entry name" value="REC"/>
    <property type="match status" value="1"/>
</dbReference>
<dbReference type="Pfam" id="PF00072">
    <property type="entry name" value="Response_reg"/>
    <property type="match status" value="1"/>
</dbReference>
<feature type="modified residue" description="4-aspartylphosphate" evidence="4">
    <location>
        <position position="570"/>
    </location>
</feature>
<dbReference type="InterPro" id="IPR036097">
    <property type="entry name" value="HisK_dim/P_sf"/>
</dbReference>
<feature type="transmembrane region" description="Helical" evidence="6">
    <location>
        <begin position="20"/>
        <end position="41"/>
    </location>
</feature>
<keyword evidence="10" id="KW-1185">Reference proteome</keyword>
<evidence type="ECO:0000313" key="9">
    <source>
        <dbReference type="EMBL" id="PAX08682.1"/>
    </source>
</evidence>
<dbReference type="InterPro" id="IPR011006">
    <property type="entry name" value="CheY-like_superfamily"/>
</dbReference>
<reference evidence="10" key="1">
    <citation type="submission" date="2017-09" db="EMBL/GenBank/DDBJ databases">
        <authorList>
            <person name="Feng G."/>
            <person name="Zhu H."/>
        </authorList>
    </citation>
    <scope>NUCLEOTIDE SEQUENCE [LARGE SCALE GENOMIC DNA]</scope>
    <source>
        <strain evidence="10">1PNM-20</strain>
    </source>
</reference>
<dbReference type="Gene3D" id="1.10.287.130">
    <property type="match status" value="1"/>
</dbReference>
<feature type="domain" description="Histidine kinase" evidence="7">
    <location>
        <begin position="278"/>
        <end position="497"/>
    </location>
</feature>